<dbReference type="GO" id="GO:0008270">
    <property type="term" value="F:zinc ion binding"/>
    <property type="evidence" value="ECO:0007669"/>
    <property type="project" value="UniProtKB-KW"/>
</dbReference>
<keyword evidence="9" id="KW-0539">Nucleus</keyword>
<dbReference type="GO" id="GO:0043565">
    <property type="term" value="F:sequence-specific DNA binding"/>
    <property type="evidence" value="ECO:0007669"/>
    <property type="project" value="InterPro"/>
</dbReference>
<accession>A0A8S9YVL5</accession>
<evidence type="ECO:0000256" key="1">
    <source>
        <dbReference type="ARBA" id="ARBA00005993"/>
    </source>
</evidence>
<dbReference type="SUPFAM" id="SSF57716">
    <property type="entry name" value="Glucocorticoid receptor-like (DNA-binding domain)"/>
    <property type="match status" value="1"/>
</dbReference>
<dbReference type="InterPro" id="IPR001628">
    <property type="entry name" value="Znf_hrmn_rcpt"/>
</dbReference>
<dbReference type="AlphaFoldDB" id="A0A8S9YVL5"/>
<dbReference type="CDD" id="cd06916">
    <property type="entry name" value="NR_DBD_like"/>
    <property type="match status" value="1"/>
</dbReference>
<keyword evidence="6" id="KW-0238">DNA-binding</keyword>
<evidence type="ECO:0000256" key="5">
    <source>
        <dbReference type="ARBA" id="ARBA00023015"/>
    </source>
</evidence>
<dbReference type="Pfam" id="PF00105">
    <property type="entry name" value="zf-C4"/>
    <property type="match status" value="1"/>
</dbReference>
<reference evidence="11" key="1">
    <citation type="submission" date="2019-07" db="EMBL/GenBank/DDBJ databases">
        <title>Annotation for the trematode Paragonimus miyazaki's.</title>
        <authorList>
            <person name="Choi Y.-J."/>
        </authorList>
    </citation>
    <scope>NUCLEOTIDE SEQUENCE</scope>
    <source>
        <strain evidence="11">Japan</strain>
    </source>
</reference>
<dbReference type="FunFam" id="3.30.50.10:FF:000030">
    <property type="entry name" value="Nuclear Hormone Receptor family"/>
    <property type="match status" value="1"/>
</dbReference>
<evidence type="ECO:0000256" key="8">
    <source>
        <dbReference type="ARBA" id="ARBA00023170"/>
    </source>
</evidence>
<keyword evidence="3" id="KW-0863">Zinc-finger</keyword>
<keyword evidence="8" id="KW-0675">Receptor</keyword>
<organism evidence="11 12">
    <name type="scientific">Paragonimus skrjabini miyazakii</name>
    <dbReference type="NCBI Taxonomy" id="59628"/>
    <lineage>
        <taxon>Eukaryota</taxon>
        <taxon>Metazoa</taxon>
        <taxon>Spiralia</taxon>
        <taxon>Lophotrochozoa</taxon>
        <taxon>Platyhelminthes</taxon>
        <taxon>Trematoda</taxon>
        <taxon>Digenea</taxon>
        <taxon>Plagiorchiida</taxon>
        <taxon>Troglotremata</taxon>
        <taxon>Troglotrematidae</taxon>
        <taxon>Paragonimus</taxon>
    </lineage>
</organism>
<comment type="caution">
    <text evidence="11">The sequence shown here is derived from an EMBL/GenBank/DDBJ whole genome shotgun (WGS) entry which is preliminary data.</text>
</comment>
<evidence type="ECO:0000256" key="7">
    <source>
        <dbReference type="ARBA" id="ARBA00023163"/>
    </source>
</evidence>
<name>A0A8S9YVL5_9TREM</name>
<dbReference type="Proteomes" id="UP000822476">
    <property type="component" value="Unassembled WGS sequence"/>
</dbReference>
<dbReference type="InterPro" id="IPR013088">
    <property type="entry name" value="Znf_NHR/GATA"/>
</dbReference>
<dbReference type="GO" id="GO:0003700">
    <property type="term" value="F:DNA-binding transcription factor activity"/>
    <property type="evidence" value="ECO:0007669"/>
    <property type="project" value="InterPro"/>
</dbReference>
<evidence type="ECO:0000313" key="11">
    <source>
        <dbReference type="EMBL" id="KAF7258682.1"/>
    </source>
</evidence>
<evidence type="ECO:0000256" key="9">
    <source>
        <dbReference type="ARBA" id="ARBA00023242"/>
    </source>
</evidence>
<evidence type="ECO:0000259" key="10">
    <source>
        <dbReference type="PROSITE" id="PS51030"/>
    </source>
</evidence>
<keyword evidence="2" id="KW-0479">Metal-binding</keyword>
<dbReference type="SMART" id="SM00399">
    <property type="entry name" value="ZnF_C4"/>
    <property type="match status" value="1"/>
</dbReference>
<dbReference type="PROSITE" id="PS51030">
    <property type="entry name" value="NUCLEAR_REC_DBD_2"/>
    <property type="match status" value="1"/>
</dbReference>
<keyword evidence="5" id="KW-0805">Transcription regulation</keyword>
<dbReference type="PANTHER" id="PTHR48092">
    <property type="entry name" value="KNIRPS-RELATED PROTEIN-RELATED"/>
    <property type="match status" value="1"/>
</dbReference>
<dbReference type="OrthoDB" id="5771769at2759"/>
<dbReference type="InterPro" id="IPR050200">
    <property type="entry name" value="Nuclear_hormone_rcpt_NR3"/>
</dbReference>
<dbReference type="PRINTS" id="PR00047">
    <property type="entry name" value="STROIDFINGER"/>
</dbReference>
<feature type="domain" description="Nuclear receptor" evidence="10">
    <location>
        <begin position="244"/>
        <end position="319"/>
    </location>
</feature>
<evidence type="ECO:0000256" key="3">
    <source>
        <dbReference type="ARBA" id="ARBA00022771"/>
    </source>
</evidence>
<evidence type="ECO:0000256" key="6">
    <source>
        <dbReference type="ARBA" id="ARBA00023125"/>
    </source>
</evidence>
<sequence length="335" mass="36679">MHLNVLKPDPEGRLLYLPSHLEVNSTVTCVTQNDLISATTINTTLTENSRTMSQHWSDSDLDRSEVKPFVQRASFSPLDQNPQVNTTCTAPSTTVYYSMENTRCTTASSDFVYQSDPYELLISQLDGYPISPASPQTERQPGIDMIFQNVDENHLGCISATFLPESSGLTVAPINGSLVPSISRTLVSPNAMSVFSSPQLADTRIGQAVTNLSPAVSGSLILQPNSPNPSPCSVVNSTNVSSTTVLCAICEDKASGRHYGVISCEGCKGFFKRTVRKQLQYVCRGSGQCPVDRRKRTRCQACRYDRCIARGMKREGKFLAERFSVTVHGPFVFSI</sequence>
<keyword evidence="4" id="KW-0862">Zinc</keyword>
<dbReference type="PROSITE" id="PS00031">
    <property type="entry name" value="NUCLEAR_REC_DBD_1"/>
    <property type="match status" value="1"/>
</dbReference>
<dbReference type="EMBL" id="JTDE01001584">
    <property type="protein sequence ID" value="KAF7258682.1"/>
    <property type="molecule type" value="Genomic_DNA"/>
</dbReference>
<evidence type="ECO:0000256" key="4">
    <source>
        <dbReference type="ARBA" id="ARBA00022833"/>
    </source>
</evidence>
<evidence type="ECO:0000256" key="2">
    <source>
        <dbReference type="ARBA" id="ARBA00022723"/>
    </source>
</evidence>
<dbReference type="Gene3D" id="3.30.50.10">
    <property type="entry name" value="Erythroid Transcription Factor GATA-1, subunit A"/>
    <property type="match status" value="1"/>
</dbReference>
<gene>
    <name evidence="11" type="ORF">EG68_04053</name>
</gene>
<evidence type="ECO:0000313" key="12">
    <source>
        <dbReference type="Proteomes" id="UP000822476"/>
    </source>
</evidence>
<keyword evidence="7" id="KW-0804">Transcription</keyword>
<keyword evidence="12" id="KW-1185">Reference proteome</keyword>
<protein>
    <recommendedName>
        <fullName evidence="10">Nuclear receptor domain-containing protein</fullName>
    </recommendedName>
</protein>
<comment type="similarity">
    <text evidence="1">Belongs to the nuclear hormone receptor family.</text>
</comment>
<proteinExistence type="inferred from homology"/>